<proteinExistence type="predicted"/>
<feature type="domain" description="T6SS Phospholipase effector Tle1-like catalytic" evidence="2">
    <location>
        <begin position="278"/>
        <end position="393"/>
    </location>
</feature>
<accession>A0ABW2QZ61</accession>
<feature type="coiled-coil region" evidence="1">
    <location>
        <begin position="621"/>
        <end position="682"/>
    </location>
</feature>
<keyword evidence="1" id="KW-0175">Coiled coil</keyword>
<dbReference type="PANTHER" id="PTHR33840:SF1">
    <property type="entry name" value="TLE1 PHOSPHOLIPASE DOMAIN-CONTAINING PROTEIN"/>
    <property type="match status" value="1"/>
</dbReference>
<dbReference type="EMBL" id="JBHTBQ010000031">
    <property type="protein sequence ID" value="MFC7420942.1"/>
    <property type="molecule type" value="Genomic_DNA"/>
</dbReference>
<name>A0ABW2QZ61_9NEIS</name>
<sequence length="715" mass="78948">MTARFAEACRPEPLKLDKNETVISARSADTPSCLTCEEDIFLGFFFDGTNNNKYRDTPEYCHSNVARLYEAYPGKGTMSQLALISGTVKADEPYLKGPGTDPYLYRKTYIPGVGTPFKKLGDSGVDSDKTGGLAAAMHAEVRMCWALLQVTNHISAALLGENLTDPLENDGKLAQKMLDRWYGAQKPLPPTLKIRPYQSTPDQWSEIPNPQADFSRATVLAKRSQALHEKIKVRLANKPSLRRVRISVFGFSRGAAEARAFCNWLLNAYGGGVGGIALSIDFLGIFDTVASVGIARATPGADGHYAWATEQNLSVSSSIKRCVHLVAAHEVRASFPLDSVGSGSHLKEVVYPGVHSDIGGGYLPEDQGRASGKGSAGDQKKISQITLAQMYREALMAGVPMTNPSEWKGFRESNFKIDSQTIKKFNDYVQATSKLTAPASSPVSKASLAAIDPMWPVERQPSMPLLKLMHQHYGYFLQWRRSILGHAHEQASLIASTAVSKAQDIVDFKVTDQQLRQELDFLQDQSSFKFLNSDDPLIEKILAGVTAASSVLVPAPAILTPTLSLLARGKVVNVMKDKQKEWDGEIKTLWAGSCPAACVPFFETLMHDSRAWFKPLGGEAADEAKVEIAKLQRENHELKQRNEAILTHPDLLQRSGVSVTEVQRLKEKNTAKIEENNKIIEEYKTGRRVRLLYAGQEPYRMYGYLRWRHVFAIAG</sequence>
<protein>
    <submittedName>
        <fullName evidence="3">Phospholipase effector Tle1 domain-containing protein</fullName>
    </submittedName>
</protein>
<comment type="caution">
    <text evidence="3">The sequence shown here is derived from an EMBL/GenBank/DDBJ whole genome shotgun (WGS) entry which is preliminary data.</text>
</comment>
<dbReference type="Proteomes" id="UP001596473">
    <property type="component" value="Unassembled WGS sequence"/>
</dbReference>
<evidence type="ECO:0000313" key="3">
    <source>
        <dbReference type="EMBL" id="MFC7420942.1"/>
    </source>
</evidence>
<evidence type="ECO:0000259" key="2">
    <source>
        <dbReference type="Pfam" id="PF09994"/>
    </source>
</evidence>
<evidence type="ECO:0000313" key="4">
    <source>
        <dbReference type="Proteomes" id="UP001596473"/>
    </source>
</evidence>
<keyword evidence="4" id="KW-1185">Reference proteome</keyword>
<reference evidence="4" key="1">
    <citation type="journal article" date="2019" name="Int. J. Syst. Evol. Microbiol.">
        <title>The Global Catalogue of Microorganisms (GCM) 10K type strain sequencing project: providing services to taxonomists for standard genome sequencing and annotation.</title>
        <authorList>
            <consortium name="The Broad Institute Genomics Platform"/>
            <consortium name="The Broad Institute Genome Sequencing Center for Infectious Disease"/>
            <person name="Wu L."/>
            <person name="Ma J."/>
        </authorList>
    </citation>
    <scope>NUCLEOTIDE SEQUENCE [LARGE SCALE GENOMIC DNA]</scope>
    <source>
        <strain evidence="4">CCUG 62945</strain>
    </source>
</reference>
<dbReference type="PANTHER" id="PTHR33840">
    <property type="match status" value="1"/>
</dbReference>
<evidence type="ECO:0000256" key="1">
    <source>
        <dbReference type="SAM" id="Coils"/>
    </source>
</evidence>
<dbReference type="Pfam" id="PF09994">
    <property type="entry name" value="T6SS_Tle1-like_cat"/>
    <property type="match status" value="1"/>
</dbReference>
<dbReference type="RefSeq" id="WP_380188529.1">
    <property type="nucleotide sequence ID" value="NZ_JBHTBQ010000031.1"/>
</dbReference>
<gene>
    <name evidence="3" type="ORF">ACFQNF_13835</name>
</gene>
<organism evidence="3 4">
    <name type="scientific">Iodobacter arcticus</name>
    <dbReference type="NCBI Taxonomy" id="590593"/>
    <lineage>
        <taxon>Bacteria</taxon>
        <taxon>Pseudomonadati</taxon>
        <taxon>Pseudomonadota</taxon>
        <taxon>Betaproteobacteria</taxon>
        <taxon>Neisseriales</taxon>
        <taxon>Chitinibacteraceae</taxon>
        <taxon>Iodobacter</taxon>
    </lineage>
</organism>
<dbReference type="InterPro" id="IPR018712">
    <property type="entry name" value="Tle1-like_cat"/>
</dbReference>